<dbReference type="Gene3D" id="1.10.510.10">
    <property type="entry name" value="Transferase(Phosphotransferase) domain 1"/>
    <property type="match status" value="1"/>
</dbReference>
<evidence type="ECO:0000259" key="9">
    <source>
        <dbReference type="PROSITE" id="PS50011"/>
    </source>
</evidence>
<keyword evidence="3" id="KW-0808">Transferase</keyword>
<protein>
    <recommendedName>
        <fullName evidence="1">non-specific serine/threonine protein kinase</fullName>
        <ecNumber evidence="1">2.7.11.1</ecNumber>
    </recommendedName>
</protein>
<keyword evidence="6" id="KW-0067">ATP-binding</keyword>
<evidence type="ECO:0000256" key="7">
    <source>
        <dbReference type="ARBA" id="ARBA00047899"/>
    </source>
</evidence>
<feature type="domain" description="Protein kinase" evidence="9">
    <location>
        <begin position="12"/>
        <end position="105"/>
    </location>
</feature>
<evidence type="ECO:0000256" key="6">
    <source>
        <dbReference type="ARBA" id="ARBA00022840"/>
    </source>
</evidence>
<dbReference type="Proteomes" id="UP001470230">
    <property type="component" value="Unassembled WGS sequence"/>
</dbReference>
<comment type="caution">
    <text evidence="10">The sequence shown here is derived from an EMBL/GenBank/DDBJ whole genome shotgun (WGS) entry which is preliminary data.</text>
</comment>
<evidence type="ECO:0000256" key="3">
    <source>
        <dbReference type="ARBA" id="ARBA00022679"/>
    </source>
</evidence>
<reference evidence="10 11" key="1">
    <citation type="submission" date="2024-04" db="EMBL/GenBank/DDBJ databases">
        <title>Tritrichomonas musculus Genome.</title>
        <authorList>
            <person name="Alves-Ferreira E."/>
            <person name="Grigg M."/>
            <person name="Lorenzi H."/>
            <person name="Galac M."/>
        </authorList>
    </citation>
    <scope>NUCLEOTIDE SEQUENCE [LARGE SCALE GENOMIC DNA]</scope>
    <source>
        <strain evidence="10 11">EAF2021</strain>
    </source>
</reference>
<dbReference type="SUPFAM" id="SSF56112">
    <property type="entry name" value="Protein kinase-like (PK-like)"/>
    <property type="match status" value="1"/>
</dbReference>
<comment type="catalytic activity">
    <reaction evidence="7">
        <text>L-threonyl-[protein] + ATP = O-phospho-L-threonyl-[protein] + ADP + H(+)</text>
        <dbReference type="Rhea" id="RHEA:46608"/>
        <dbReference type="Rhea" id="RHEA-COMP:11060"/>
        <dbReference type="Rhea" id="RHEA-COMP:11605"/>
        <dbReference type="ChEBI" id="CHEBI:15378"/>
        <dbReference type="ChEBI" id="CHEBI:30013"/>
        <dbReference type="ChEBI" id="CHEBI:30616"/>
        <dbReference type="ChEBI" id="CHEBI:61977"/>
        <dbReference type="ChEBI" id="CHEBI:456216"/>
        <dbReference type="EC" id="2.7.11.1"/>
    </reaction>
</comment>
<gene>
    <name evidence="10" type="ORF">M9Y10_007361</name>
</gene>
<name>A0ABR2J1I3_9EUKA</name>
<accession>A0ABR2J1I3</accession>
<keyword evidence="2" id="KW-0723">Serine/threonine-protein kinase</keyword>
<dbReference type="InterPro" id="IPR011009">
    <property type="entry name" value="Kinase-like_dom_sf"/>
</dbReference>
<dbReference type="PANTHER" id="PTHR22967:SF57">
    <property type="entry name" value="AUXILIN, ISOFORM A-RELATED"/>
    <property type="match status" value="1"/>
</dbReference>
<evidence type="ECO:0000256" key="4">
    <source>
        <dbReference type="ARBA" id="ARBA00022741"/>
    </source>
</evidence>
<sequence length="105" mass="11843">MNKKIEIDISKFKVLKEINSGGFGSVFEVKDVTNNKTYAAKVIKSSDTHSKKLINREISVMSRMKHPTIIKFYVYSLNDFEGKDNVTLLMKLASKGSLADLLLKT</sequence>
<proteinExistence type="predicted"/>
<dbReference type="Pfam" id="PF00069">
    <property type="entry name" value="Pkinase"/>
    <property type="match status" value="1"/>
</dbReference>
<dbReference type="EMBL" id="JAPFFF010000013">
    <property type="protein sequence ID" value="KAK8871626.1"/>
    <property type="molecule type" value="Genomic_DNA"/>
</dbReference>
<organism evidence="10 11">
    <name type="scientific">Tritrichomonas musculus</name>
    <dbReference type="NCBI Taxonomy" id="1915356"/>
    <lineage>
        <taxon>Eukaryota</taxon>
        <taxon>Metamonada</taxon>
        <taxon>Parabasalia</taxon>
        <taxon>Tritrichomonadida</taxon>
        <taxon>Tritrichomonadidae</taxon>
        <taxon>Tritrichomonas</taxon>
    </lineage>
</organism>
<dbReference type="EC" id="2.7.11.1" evidence="1"/>
<dbReference type="PROSITE" id="PS50011">
    <property type="entry name" value="PROTEIN_KINASE_DOM"/>
    <property type="match status" value="1"/>
</dbReference>
<keyword evidence="11" id="KW-1185">Reference proteome</keyword>
<comment type="catalytic activity">
    <reaction evidence="8">
        <text>L-seryl-[protein] + ATP = O-phospho-L-seryl-[protein] + ADP + H(+)</text>
        <dbReference type="Rhea" id="RHEA:17989"/>
        <dbReference type="Rhea" id="RHEA-COMP:9863"/>
        <dbReference type="Rhea" id="RHEA-COMP:11604"/>
        <dbReference type="ChEBI" id="CHEBI:15378"/>
        <dbReference type="ChEBI" id="CHEBI:29999"/>
        <dbReference type="ChEBI" id="CHEBI:30616"/>
        <dbReference type="ChEBI" id="CHEBI:83421"/>
        <dbReference type="ChEBI" id="CHEBI:456216"/>
        <dbReference type="EC" id="2.7.11.1"/>
    </reaction>
</comment>
<keyword evidence="4" id="KW-0547">Nucleotide-binding</keyword>
<evidence type="ECO:0000313" key="10">
    <source>
        <dbReference type="EMBL" id="KAK8871626.1"/>
    </source>
</evidence>
<dbReference type="PANTHER" id="PTHR22967">
    <property type="entry name" value="SERINE/THREONINE PROTEIN KINASE"/>
    <property type="match status" value="1"/>
</dbReference>
<evidence type="ECO:0000256" key="8">
    <source>
        <dbReference type="ARBA" id="ARBA00048679"/>
    </source>
</evidence>
<evidence type="ECO:0000313" key="11">
    <source>
        <dbReference type="Proteomes" id="UP001470230"/>
    </source>
</evidence>
<evidence type="ECO:0000256" key="5">
    <source>
        <dbReference type="ARBA" id="ARBA00022777"/>
    </source>
</evidence>
<evidence type="ECO:0000256" key="1">
    <source>
        <dbReference type="ARBA" id="ARBA00012513"/>
    </source>
</evidence>
<dbReference type="GO" id="GO:0016301">
    <property type="term" value="F:kinase activity"/>
    <property type="evidence" value="ECO:0007669"/>
    <property type="project" value="UniProtKB-KW"/>
</dbReference>
<keyword evidence="5 10" id="KW-0418">Kinase</keyword>
<evidence type="ECO:0000256" key="2">
    <source>
        <dbReference type="ARBA" id="ARBA00022527"/>
    </source>
</evidence>
<dbReference type="InterPro" id="IPR000719">
    <property type="entry name" value="Prot_kinase_dom"/>
</dbReference>